<organism evidence="11 12">
    <name type="scientific">Cyclopterus lumpus</name>
    <name type="common">Lumpsucker</name>
    <dbReference type="NCBI Taxonomy" id="8103"/>
    <lineage>
        <taxon>Eukaryota</taxon>
        <taxon>Metazoa</taxon>
        <taxon>Chordata</taxon>
        <taxon>Craniata</taxon>
        <taxon>Vertebrata</taxon>
        <taxon>Euteleostomi</taxon>
        <taxon>Actinopterygii</taxon>
        <taxon>Neopterygii</taxon>
        <taxon>Teleostei</taxon>
        <taxon>Neoteleostei</taxon>
        <taxon>Acanthomorphata</taxon>
        <taxon>Eupercaria</taxon>
        <taxon>Perciformes</taxon>
        <taxon>Cottioidei</taxon>
        <taxon>Cottales</taxon>
        <taxon>Cyclopteridae</taxon>
        <taxon>Cyclopterus</taxon>
    </lineage>
</organism>
<evidence type="ECO:0000256" key="7">
    <source>
        <dbReference type="ARBA" id="ARBA00024222"/>
    </source>
</evidence>
<dbReference type="Gene3D" id="3.90.260.10">
    <property type="entry name" value="Transglutaminase-like"/>
    <property type="match status" value="1"/>
</dbReference>
<dbReference type="SUPFAM" id="SSF49309">
    <property type="entry name" value="Transglutaminase, two C-terminal domains"/>
    <property type="match status" value="2"/>
</dbReference>
<reference evidence="11" key="2">
    <citation type="submission" date="2025-09" db="UniProtKB">
        <authorList>
            <consortium name="Ensembl"/>
        </authorList>
    </citation>
    <scope>IDENTIFICATION</scope>
</reference>
<feature type="active site" evidence="8">
    <location>
        <position position="379"/>
    </location>
</feature>
<dbReference type="Ensembl" id="ENSCLMT00005020862.1">
    <property type="protein sequence ID" value="ENSCLMP00005019836.1"/>
    <property type="gene ID" value="ENSCLMG00005009861.1"/>
</dbReference>
<dbReference type="FunFam" id="3.90.260.10:FF:000001">
    <property type="entry name" value="Protein-glutamine gamma-glutamyltransferase 2"/>
    <property type="match status" value="1"/>
</dbReference>
<dbReference type="InterPro" id="IPR023608">
    <property type="entry name" value="Transglutaminase_animal"/>
</dbReference>
<evidence type="ECO:0000256" key="1">
    <source>
        <dbReference type="ARBA" id="ARBA00001913"/>
    </source>
</evidence>
<dbReference type="Pfam" id="PF01841">
    <property type="entry name" value="Transglut_core"/>
    <property type="match status" value="1"/>
</dbReference>
<keyword evidence="9" id="KW-0732">Signal</keyword>
<dbReference type="GO" id="GO:0046872">
    <property type="term" value="F:metal ion binding"/>
    <property type="evidence" value="ECO:0007669"/>
    <property type="project" value="UniProtKB-KW"/>
</dbReference>
<dbReference type="GeneTree" id="ENSGT01050000244939"/>
<dbReference type="InterPro" id="IPR001102">
    <property type="entry name" value="Transglutaminase_N"/>
</dbReference>
<proteinExistence type="inferred from homology"/>
<feature type="active site" evidence="8">
    <location>
        <position position="320"/>
    </location>
</feature>
<reference evidence="11" key="1">
    <citation type="submission" date="2025-08" db="UniProtKB">
        <authorList>
            <consortium name="Ensembl"/>
        </authorList>
    </citation>
    <scope>IDENTIFICATION</scope>
</reference>
<evidence type="ECO:0000313" key="12">
    <source>
        <dbReference type="Proteomes" id="UP000694565"/>
    </source>
</evidence>
<keyword evidence="6" id="KW-0012">Acyltransferase</keyword>
<sequence>MNPKLSGSLRILLITIPDALQLPTSNFNDDEDDFQEFEAFDNDLTPRGFAPAGGSLAVQNVDMLRQRNSPKHFTNEYDIENLVVRRGQQFMMQVTFNRPLADGDDFQVEFLIGSNPTASKGSLVVVTFGDRKGGPWEGEIVEHQGESVILGITPTANAIVGKFRTYVAVVAGSGMQRTKRDTSTDLYVLFNAWCAEDAVFLANESERREYVLNDYGVIYQGSLGSVVNRDWIYGQFERGVLDACIHILDASRMPIYDRGNVIKLVRKGSAMINAQDDSGVLVGNWSNDYSMGQSPTSWTGSVKILLQYANTGVSVSYAQCWVFAGVFNTFLRALGVPSRVVTNFSSAHDNTGNLKTDLIFKEDGTPDERNTRDSIWNYHCWNEVWITRQDLPSGFEGWQVVDATPQETSDGHFRCGPASVKAIKEGLLCHPYDAGFVFAEVNSDLVFHKRDRFGTLTPYRVETDLIGLAVYTKALNGNSPVDVTLNYKYPEGSTEDTATMTRAEEYGCERDHSEIPDNPLSVSIHAEQVPHLSVLLGQDVSLQVNFTNRSISEKTIKAHLAGSIVFYTGVTSNRSSVTTCVCVCVCVQEYTPHLGSQVSLNFIVTGKSEEDSVTGIKVLNLLTPNLTVQLSGRSRVRHMMYMTVSFTNPFNFSLGNVYMAMEGPGMMSYRRRYYK</sequence>
<dbReference type="PIRSF" id="PIRSF000459">
    <property type="entry name" value="TGM_EBP42"/>
    <property type="match status" value="1"/>
</dbReference>
<evidence type="ECO:0000313" key="11">
    <source>
        <dbReference type="Ensembl" id="ENSCLMP00005019836.1"/>
    </source>
</evidence>
<keyword evidence="5" id="KW-0106">Calcium</keyword>
<dbReference type="SUPFAM" id="SSF81296">
    <property type="entry name" value="E set domains"/>
    <property type="match status" value="1"/>
</dbReference>
<dbReference type="Proteomes" id="UP000694565">
    <property type="component" value="Unplaced"/>
</dbReference>
<dbReference type="SUPFAM" id="SSF54001">
    <property type="entry name" value="Cysteine proteinases"/>
    <property type="match status" value="1"/>
</dbReference>
<dbReference type="PANTHER" id="PTHR11590">
    <property type="entry name" value="PROTEIN-GLUTAMINE GAMMA-GLUTAMYLTRANSFERASE"/>
    <property type="match status" value="1"/>
</dbReference>
<dbReference type="InterPro" id="IPR036985">
    <property type="entry name" value="Transglutaminase-like_sf"/>
</dbReference>
<keyword evidence="4" id="KW-0479">Metal-binding</keyword>
<dbReference type="AlphaFoldDB" id="A0A8C2XKY1"/>
<evidence type="ECO:0000256" key="3">
    <source>
        <dbReference type="ARBA" id="ARBA00022679"/>
    </source>
</evidence>
<feature type="active site" evidence="8">
    <location>
        <position position="402"/>
    </location>
</feature>
<comment type="cofactor">
    <cofactor evidence="1">
        <name>Ca(2+)</name>
        <dbReference type="ChEBI" id="CHEBI:29108"/>
    </cofactor>
</comment>
<comment type="similarity">
    <text evidence="2">Belongs to the transglutaminase superfamily. Transglutaminase family.</text>
</comment>
<evidence type="ECO:0000259" key="10">
    <source>
        <dbReference type="SMART" id="SM00460"/>
    </source>
</evidence>
<feature type="domain" description="Transglutaminase-like" evidence="10">
    <location>
        <begin position="312"/>
        <end position="405"/>
    </location>
</feature>
<dbReference type="InterPro" id="IPR038765">
    <property type="entry name" value="Papain-like_cys_pep_sf"/>
</dbReference>
<evidence type="ECO:0000256" key="8">
    <source>
        <dbReference type="PIRSR" id="PIRSR000459-1"/>
    </source>
</evidence>
<evidence type="ECO:0000256" key="4">
    <source>
        <dbReference type="ARBA" id="ARBA00022723"/>
    </source>
</evidence>
<evidence type="ECO:0000256" key="2">
    <source>
        <dbReference type="ARBA" id="ARBA00005968"/>
    </source>
</evidence>
<feature type="chain" id="PRO_5034444666" description="protein-glutamine gamma-glutamyltransferase" evidence="9">
    <location>
        <begin position="22"/>
        <end position="675"/>
    </location>
</feature>
<dbReference type="InterPro" id="IPR036238">
    <property type="entry name" value="Transglutaminase_C_sf"/>
</dbReference>
<dbReference type="GO" id="GO:0072378">
    <property type="term" value="P:blood coagulation, fibrin clot formation"/>
    <property type="evidence" value="ECO:0007669"/>
    <property type="project" value="TreeGrafter"/>
</dbReference>
<dbReference type="GO" id="GO:0007399">
    <property type="term" value="P:nervous system development"/>
    <property type="evidence" value="ECO:0007669"/>
    <property type="project" value="UniProtKB-ARBA"/>
</dbReference>
<keyword evidence="3" id="KW-0808">Transferase</keyword>
<accession>A0A8C2XKY1</accession>
<feature type="signal peptide" evidence="9">
    <location>
        <begin position="1"/>
        <end position="21"/>
    </location>
</feature>
<evidence type="ECO:0000256" key="5">
    <source>
        <dbReference type="ARBA" id="ARBA00022837"/>
    </source>
</evidence>
<evidence type="ECO:0000256" key="9">
    <source>
        <dbReference type="SAM" id="SignalP"/>
    </source>
</evidence>
<dbReference type="PANTHER" id="PTHR11590:SF42">
    <property type="entry name" value="COAGULATION FACTOR XIII A CHAIN"/>
    <property type="match status" value="1"/>
</dbReference>
<evidence type="ECO:0000256" key="6">
    <source>
        <dbReference type="ARBA" id="ARBA00023315"/>
    </source>
</evidence>
<protein>
    <recommendedName>
        <fullName evidence="7">protein-glutamine gamma-glutamyltransferase</fullName>
        <ecNumber evidence="7">2.3.2.13</ecNumber>
    </recommendedName>
</protein>
<dbReference type="Pfam" id="PF00868">
    <property type="entry name" value="Transglut_N"/>
    <property type="match status" value="1"/>
</dbReference>
<dbReference type="InterPro" id="IPR002931">
    <property type="entry name" value="Transglutaminase-like"/>
</dbReference>
<dbReference type="InterPro" id="IPR050779">
    <property type="entry name" value="Transglutaminase"/>
</dbReference>
<name>A0A8C2XKY1_CYCLU</name>
<dbReference type="EC" id="2.3.2.13" evidence="7"/>
<dbReference type="Gene3D" id="2.60.40.10">
    <property type="entry name" value="Immunoglobulins"/>
    <property type="match status" value="3"/>
</dbReference>
<dbReference type="GO" id="GO:0003810">
    <property type="term" value="F:protein-glutamine gamma-glutamyltransferase activity"/>
    <property type="evidence" value="ECO:0007669"/>
    <property type="project" value="UniProtKB-EC"/>
</dbReference>
<dbReference type="SMART" id="SM00460">
    <property type="entry name" value="TGc"/>
    <property type="match status" value="1"/>
</dbReference>
<dbReference type="InterPro" id="IPR014756">
    <property type="entry name" value="Ig_E-set"/>
</dbReference>
<dbReference type="InterPro" id="IPR013783">
    <property type="entry name" value="Ig-like_fold"/>
</dbReference>
<keyword evidence="12" id="KW-1185">Reference proteome</keyword>